<evidence type="ECO:0000313" key="1">
    <source>
        <dbReference type="EMBL" id="KAF7820603.1"/>
    </source>
</evidence>
<sequence length="77" mass="8560">MEMCVNRDEGEAHVWVLDYWICFGDLSILGLLSTSSDRPLFVFLDAVVDVASLAPMSLSSDTKTSMMAFPSLIFLRP</sequence>
<dbReference type="Proteomes" id="UP000634136">
    <property type="component" value="Unassembled WGS sequence"/>
</dbReference>
<proteinExistence type="predicted"/>
<dbReference type="EMBL" id="JAAIUW010000008">
    <property type="protein sequence ID" value="KAF7820603.1"/>
    <property type="molecule type" value="Genomic_DNA"/>
</dbReference>
<dbReference type="AlphaFoldDB" id="A0A834TEE6"/>
<evidence type="ECO:0000313" key="2">
    <source>
        <dbReference type="Proteomes" id="UP000634136"/>
    </source>
</evidence>
<gene>
    <name evidence="1" type="ORF">G2W53_026058</name>
</gene>
<protein>
    <submittedName>
        <fullName evidence="1">Uncharacterized protein</fullName>
    </submittedName>
</protein>
<keyword evidence="2" id="KW-1185">Reference proteome</keyword>
<accession>A0A834TEE6</accession>
<name>A0A834TEE6_9FABA</name>
<reference evidence="1" key="1">
    <citation type="submission" date="2020-09" db="EMBL/GenBank/DDBJ databases">
        <title>Genome-Enabled Discovery of Anthraquinone Biosynthesis in Senna tora.</title>
        <authorList>
            <person name="Kang S.-H."/>
            <person name="Pandey R.P."/>
            <person name="Lee C.-M."/>
            <person name="Sim J.-S."/>
            <person name="Jeong J.-T."/>
            <person name="Choi B.-S."/>
            <person name="Jung M."/>
            <person name="Ginzburg D."/>
            <person name="Zhao K."/>
            <person name="Won S.Y."/>
            <person name="Oh T.-J."/>
            <person name="Yu Y."/>
            <person name="Kim N.-H."/>
            <person name="Lee O.R."/>
            <person name="Lee T.-H."/>
            <person name="Bashyal P."/>
            <person name="Kim T.-S."/>
            <person name="Lee W.-H."/>
            <person name="Kawkins C."/>
            <person name="Kim C.-K."/>
            <person name="Kim J.S."/>
            <person name="Ahn B.O."/>
            <person name="Rhee S.Y."/>
            <person name="Sohng J.K."/>
        </authorList>
    </citation>
    <scope>NUCLEOTIDE SEQUENCE</scope>
    <source>
        <tissue evidence="1">Leaf</tissue>
    </source>
</reference>
<organism evidence="1 2">
    <name type="scientific">Senna tora</name>
    <dbReference type="NCBI Taxonomy" id="362788"/>
    <lineage>
        <taxon>Eukaryota</taxon>
        <taxon>Viridiplantae</taxon>
        <taxon>Streptophyta</taxon>
        <taxon>Embryophyta</taxon>
        <taxon>Tracheophyta</taxon>
        <taxon>Spermatophyta</taxon>
        <taxon>Magnoliopsida</taxon>
        <taxon>eudicotyledons</taxon>
        <taxon>Gunneridae</taxon>
        <taxon>Pentapetalae</taxon>
        <taxon>rosids</taxon>
        <taxon>fabids</taxon>
        <taxon>Fabales</taxon>
        <taxon>Fabaceae</taxon>
        <taxon>Caesalpinioideae</taxon>
        <taxon>Cassia clade</taxon>
        <taxon>Senna</taxon>
    </lineage>
</organism>
<comment type="caution">
    <text evidence="1">The sequence shown here is derived from an EMBL/GenBank/DDBJ whole genome shotgun (WGS) entry which is preliminary data.</text>
</comment>